<dbReference type="InterPro" id="IPR019410">
    <property type="entry name" value="Methyltransf_16"/>
</dbReference>
<organism evidence="1 2">
    <name type="scientific">Populus trichocarpa</name>
    <name type="common">Western balsam poplar</name>
    <name type="synonym">Populus balsamifera subsp. trichocarpa</name>
    <dbReference type="NCBI Taxonomy" id="3694"/>
    <lineage>
        <taxon>Eukaryota</taxon>
        <taxon>Viridiplantae</taxon>
        <taxon>Streptophyta</taxon>
        <taxon>Embryophyta</taxon>
        <taxon>Tracheophyta</taxon>
        <taxon>Spermatophyta</taxon>
        <taxon>Magnoliopsida</taxon>
        <taxon>eudicotyledons</taxon>
        <taxon>Gunneridae</taxon>
        <taxon>Pentapetalae</taxon>
        <taxon>rosids</taxon>
        <taxon>fabids</taxon>
        <taxon>Malpighiales</taxon>
        <taxon>Salicaceae</taxon>
        <taxon>Saliceae</taxon>
        <taxon>Populus</taxon>
    </lineage>
</organism>
<dbReference type="PANTHER" id="PTHR23108:SF3">
    <property type="entry name" value="METHYLTRANSFERASE FAMILY PROTEIN"/>
    <property type="match status" value="1"/>
</dbReference>
<dbReference type="EMBL" id="CM009303">
    <property type="protein sequence ID" value="PNT04967.1"/>
    <property type="molecule type" value="Genomic_DNA"/>
</dbReference>
<proteinExistence type="predicted"/>
<dbReference type="InterPro" id="IPR029063">
    <property type="entry name" value="SAM-dependent_MTases_sf"/>
</dbReference>
<name>A0A2K1XW09_POPTR</name>
<evidence type="ECO:0000313" key="2">
    <source>
        <dbReference type="Proteomes" id="UP000006729"/>
    </source>
</evidence>
<dbReference type="AlphaFoldDB" id="A0A2K1XW09"/>
<dbReference type="InParanoid" id="A0A2K1XW09"/>
<dbReference type="InterPro" id="IPR038899">
    <property type="entry name" value="METTL22"/>
</dbReference>
<protein>
    <submittedName>
        <fullName evidence="1">Uncharacterized protein</fullName>
    </submittedName>
</protein>
<evidence type="ECO:0000313" key="1">
    <source>
        <dbReference type="EMBL" id="PNT04967.1"/>
    </source>
</evidence>
<gene>
    <name evidence="1" type="ORF">POPTR_014G149100</name>
</gene>
<dbReference type="Gene3D" id="3.40.50.150">
    <property type="entry name" value="Vaccinia Virus protein VP39"/>
    <property type="match status" value="1"/>
</dbReference>
<dbReference type="PANTHER" id="PTHR23108">
    <property type="entry name" value="METHYLTRANSFERASE-RELATED"/>
    <property type="match status" value="1"/>
</dbReference>
<dbReference type="STRING" id="3694.A0A2K1XW09"/>
<sequence length="56" mass="6032">MRSSLNFTLNICEAADFDLTGQLVWPGALLLNDYLAKNVEMLQGCSIIELGSGVGE</sequence>
<accession>A0A2K1XW09</accession>
<keyword evidence="2" id="KW-1185">Reference proteome</keyword>
<dbReference type="GO" id="GO:0008276">
    <property type="term" value="F:protein methyltransferase activity"/>
    <property type="evidence" value="ECO:0007669"/>
    <property type="project" value="InterPro"/>
</dbReference>
<reference evidence="1 2" key="1">
    <citation type="journal article" date="2006" name="Science">
        <title>The genome of black cottonwood, Populus trichocarpa (Torr. &amp; Gray).</title>
        <authorList>
            <person name="Tuskan G.A."/>
            <person name="Difazio S."/>
            <person name="Jansson S."/>
            <person name="Bohlmann J."/>
            <person name="Grigoriev I."/>
            <person name="Hellsten U."/>
            <person name="Putnam N."/>
            <person name="Ralph S."/>
            <person name="Rombauts S."/>
            <person name="Salamov A."/>
            <person name="Schein J."/>
            <person name="Sterck L."/>
            <person name="Aerts A."/>
            <person name="Bhalerao R.R."/>
            <person name="Bhalerao R.P."/>
            <person name="Blaudez D."/>
            <person name="Boerjan W."/>
            <person name="Brun A."/>
            <person name="Brunner A."/>
            <person name="Busov V."/>
            <person name="Campbell M."/>
            <person name="Carlson J."/>
            <person name="Chalot M."/>
            <person name="Chapman J."/>
            <person name="Chen G.L."/>
            <person name="Cooper D."/>
            <person name="Coutinho P.M."/>
            <person name="Couturier J."/>
            <person name="Covert S."/>
            <person name="Cronk Q."/>
            <person name="Cunningham R."/>
            <person name="Davis J."/>
            <person name="Degroeve S."/>
            <person name="Dejardin A."/>
            <person name="Depamphilis C."/>
            <person name="Detter J."/>
            <person name="Dirks B."/>
            <person name="Dubchak I."/>
            <person name="Duplessis S."/>
            <person name="Ehlting J."/>
            <person name="Ellis B."/>
            <person name="Gendler K."/>
            <person name="Goodstein D."/>
            <person name="Gribskov M."/>
            <person name="Grimwood J."/>
            <person name="Groover A."/>
            <person name="Gunter L."/>
            <person name="Hamberger B."/>
            <person name="Heinze B."/>
            <person name="Helariutta Y."/>
            <person name="Henrissat B."/>
            <person name="Holligan D."/>
            <person name="Holt R."/>
            <person name="Huang W."/>
            <person name="Islam-Faridi N."/>
            <person name="Jones S."/>
            <person name="Jones-Rhoades M."/>
            <person name="Jorgensen R."/>
            <person name="Joshi C."/>
            <person name="Kangasjarvi J."/>
            <person name="Karlsson J."/>
            <person name="Kelleher C."/>
            <person name="Kirkpatrick R."/>
            <person name="Kirst M."/>
            <person name="Kohler A."/>
            <person name="Kalluri U."/>
            <person name="Larimer F."/>
            <person name="Leebens-Mack J."/>
            <person name="Leple J.C."/>
            <person name="Locascio P."/>
            <person name="Lou Y."/>
            <person name="Lucas S."/>
            <person name="Martin F."/>
            <person name="Montanini B."/>
            <person name="Napoli C."/>
            <person name="Nelson D.R."/>
            <person name="Nelson C."/>
            <person name="Nieminen K."/>
            <person name="Nilsson O."/>
            <person name="Pereda V."/>
            <person name="Peter G."/>
            <person name="Philippe R."/>
            <person name="Pilate G."/>
            <person name="Poliakov A."/>
            <person name="Razumovskaya J."/>
            <person name="Richardson P."/>
            <person name="Rinaldi C."/>
            <person name="Ritland K."/>
            <person name="Rouze P."/>
            <person name="Ryaboy D."/>
            <person name="Schmutz J."/>
            <person name="Schrader J."/>
            <person name="Segerman B."/>
            <person name="Shin H."/>
            <person name="Siddiqui A."/>
            <person name="Sterky F."/>
            <person name="Terry A."/>
            <person name="Tsai C.J."/>
            <person name="Uberbacher E."/>
            <person name="Unneberg P."/>
            <person name="Vahala J."/>
            <person name="Wall K."/>
            <person name="Wessler S."/>
            <person name="Yang G."/>
            <person name="Yin T."/>
            <person name="Douglas C."/>
            <person name="Marra M."/>
            <person name="Sandberg G."/>
            <person name="Van de Peer Y."/>
            <person name="Rokhsar D."/>
        </authorList>
    </citation>
    <scope>NUCLEOTIDE SEQUENCE [LARGE SCALE GENOMIC DNA]</scope>
    <source>
        <strain evidence="2">cv. Nisqually</strain>
    </source>
</reference>
<dbReference type="Proteomes" id="UP000006729">
    <property type="component" value="Chromosome 14"/>
</dbReference>
<dbReference type="Pfam" id="PF10294">
    <property type="entry name" value="Methyltransf_16"/>
    <property type="match status" value="1"/>
</dbReference>